<reference evidence="2 3" key="1">
    <citation type="journal article" date="2015" name="Genome Announc.">
        <title>Expanding the biotechnology potential of lactobacilli through comparative genomics of 213 strains and associated genera.</title>
        <authorList>
            <person name="Sun Z."/>
            <person name="Harris H.M."/>
            <person name="McCann A."/>
            <person name="Guo C."/>
            <person name="Argimon S."/>
            <person name="Zhang W."/>
            <person name="Yang X."/>
            <person name="Jeffery I.B."/>
            <person name="Cooney J.C."/>
            <person name="Kagawa T.F."/>
            <person name="Liu W."/>
            <person name="Song Y."/>
            <person name="Salvetti E."/>
            <person name="Wrobel A."/>
            <person name="Rasinkangas P."/>
            <person name="Parkhill J."/>
            <person name="Rea M.C."/>
            <person name="O'Sullivan O."/>
            <person name="Ritari J."/>
            <person name="Douillard F.P."/>
            <person name="Paul Ross R."/>
            <person name="Yang R."/>
            <person name="Briner A.E."/>
            <person name="Felis G.E."/>
            <person name="de Vos W.M."/>
            <person name="Barrangou R."/>
            <person name="Klaenhammer T.R."/>
            <person name="Caufield P.W."/>
            <person name="Cui Y."/>
            <person name="Zhang H."/>
            <person name="O'Toole P.W."/>
        </authorList>
    </citation>
    <scope>NUCLEOTIDE SEQUENCE [LARGE SCALE GENOMIC DNA]</scope>
    <source>
        <strain evidence="2 3">JCM 15530</strain>
    </source>
</reference>
<gene>
    <name evidence="2" type="ORF">FC96_GL000915</name>
</gene>
<protein>
    <recommendedName>
        <fullName evidence="4">Surface layer protein A domain-containing protein</fullName>
    </recommendedName>
</protein>
<dbReference type="Proteomes" id="UP000050911">
    <property type="component" value="Unassembled WGS sequence"/>
</dbReference>
<evidence type="ECO:0000256" key="1">
    <source>
        <dbReference type="SAM" id="SignalP"/>
    </source>
</evidence>
<dbReference type="OrthoDB" id="411361at2"/>
<dbReference type="EMBL" id="AZCX01000017">
    <property type="protein sequence ID" value="KRK46813.1"/>
    <property type="molecule type" value="Genomic_DNA"/>
</dbReference>
<dbReference type="STRING" id="1302272.FC96_GL000915"/>
<dbReference type="RefSeq" id="WP_056943210.1">
    <property type="nucleotide sequence ID" value="NZ_AZCX01000017.1"/>
</dbReference>
<proteinExistence type="predicted"/>
<evidence type="ECO:0008006" key="4">
    <source>
        <dbReference type="Google" id="ProtNLM"/>
    </source>
</evidence>
<dbReference type="PATRIC" id="fig|1302272.5.peg.919"/>
<keyword evidence="3" id="KW-1185">Reference proteome</keyword>
<evidence type="ECO:0000313" key="2">
    <source>
        <dbReference type="EMBL" id="KRK46813.1"/>
    </source>
</evidence>
<feature type="signal peptide" evidence="1">
    <location>
        <begin position="1"/>
        <end position="25"/>
    </location>
</feature>
<name>A0A0R1HJF1_9LACO</name>
<comment type="caution">
    <text evidence="2">The sequence shown here is derived from an EMBL/GenBank/DDBJ whole genome shotgun (WGS) entry which is preliminary data.</text>
</comment>
<dbReference type="Gene3D" id="1.50.10.20">
    <property type="match status" value="1"/>
</dbReference>
<dbReference type="SUPFAM" id="SSF48239">
    <property type="entry name" value="Terpenoid cyclases/Protein prenyltransferases"/>
    <property type="match status" value="1"/>
</dbReference>
<sequence length="472" mass="50840">MKKKLFYFIFSMLVVLGLGSTAAVATETPSASNSSATSVKTVDYLAALNKGANNINGSDVGDVWQALALKTSPIGLSQYQKSVTKEILIKSASTDLSGTELEKAIIGVALIGDDPTNFQGQNLIKKLTDEMNTTSKVSLFPEIYAIIALSTNDYGEASDKTKAALVSDLLSQQNSKGVWNSTDSTGMVLQALAMNKTLPNVQTAIDKAIDGVKKNCYDPATGDFIDPTSSFSKVANSSSDAMLITGLAACGADVGVGLTSGGVSPIAALVGYQKSTGEFKWQMDQDGAIAMSTEQAVYALDQYDYFKNNKGSIFNFKKASVTPVTPPEDNSNKGGESNPIVIVVPQANSQTTPSSPATTTTVVTRTVVSKTQKNNSKPSAKKNLKLGKKTPVKVIKNQKIKTRIGKLKAGSYIYRNSRLSYAAHYTKNYRGAKYVTRRMMVRTRTGKKAVFYYVHNHYVSGWVRSRYVNFVK</sequence>
<accession>A0A0R1HJF1</accession>
<organism evidence="2 3">
    <name type="scientific">Secundilactobacillus kimchicus JCM 15530</name>
    <dbReference type="NCBI Taxonomy" id="1302272"/>
    <lineage>
        <taxon>Bacteria</taxon>
        <taxon>Bacillati</taxon>
        <taxon>Bacillota</taxon>
        <taxon>Bacilli</taxon>
        <taxon>Lactobacillales</taxon>
        <taxon>Lactobacillaceae</taxon>
        <taxon>Secundilactobacillus</taxon>
    </lineage>
</organism>
<keyword evidence="1" id="KW-0732">Signal</keyword>
<evidence type="ECO:0000313" key="3">
    <source>
        <dbReference type="Proteomes" id="UP000050911"/>
    </source>
</evidence>
<feature type="chain" id="PRO_5006405142" description="Surface layer protein A domain-containing protein" evidence="1">
    <location>
        <begin position="26"/>
        <end position="472"/>
    </location>
</feature>
<dbReference type="AlphaFoldDB" id="A0A0R1HJF1"/>
<dbReference type="InterPro" id="IPR008930">
    <property type="entry name" value="Terpenoid_cyclase/PrenylTrfase"/>
</dbReference>